<organism evidence="1 2">
    <name type="scientific">Leptospira mayottensis 200901122</name>
    <dbReference type="NCBI Taxonomy" id="1193010"/>
    <lineage>
        <taxon>Bacteria</taxon>
        <taxon>Pseudomonadati</taxon>
        <taxon>Spirochaetota</taxon>
        <taxon>Spirochaetia</taxon>
        <taxon>Leptospirales</taxon>
        <taxon>Leptospiraceae</taxon>
        <taxon>Leptospira</taxon>
    </lineage>
</organism>
<reference evidence="1 2" key="1">
    <citation type="journal article" date="2014" name="Int. J. Syst. Evol. Microbiol.">
        <title>Leptospira mayottensis sp. nov., a pathogenic species of the genus Leptospira isolated from humans.</title>
        <authorList>
            <person name="Bourhy P."/>
            <person name="Collet L."/>
            <person name="Brisse S."/>
            <person name="Picardeau M."/>
        </authorList>
    </citation>
    <scope>NUCLEOTIDE SEQUENCE [LARGE SCALE GENOMIC DNA]</scope>
    <source>
        <strain evidence="1 2">200901122</strain>
    </source>
</reference>
<gene>
    <name evidence="1" type="ORF">LEP1GSC125_3156</name>
</gene>
<protein>
    <submittedName>
        <fullName evidence="1">Uncharacterized protein</fullName>
    </submittedName>
</protein>
<evidence type="ECO:0000313" key="1">
    <source>
        <dbReference type="EMBL" id="EKS00002.1"/>
    </source>
</evidence>
<sequence length="46" mass="5410">MIVPDTGKQFYRNVLFSFWQPVSKKLFVCHFFLGSILNLSDSFHTN</sequence>
<proteinExistence type="predicted"/>
<dbReference type="EMBL" id="AKWM02000041">
    <property type="protein sequence ID" value="EKS00002.1"/>
    <property type="molecule type" value="Genomic_DNA"/>
</dbReference>
<comment type="caution">
    <text evidence="1">The sequence shown here is derived from an EMBL/GenBank/DDBJ whole genome shotgun (WGS) entry which is preliminary data.</text>
</comment>
<accession>A0AA87MQM2</accession>
<name>A0AA87MQM2_9LEPT</name>
<dbReference type="Proteomes" id="UP000001343">
    <property type="component" value="Unassembled WGS sequence"/>
</dbReference>
<dbReference type="AlphaFoldDB" id="A0AA87MQM2"/>
<evidence type="ECO:0000313" key="2">
    <source>
        <dbReference type="Proteomes" id="UP000001343"/>
    </source>
</evidence>